<dbReference type="RefSeq" id="WP_123637144.1">
    <property type="nucleotide sequence ID" value="NZ_RJUK01000001.1"/>
</dbReference>
<feature type="domain" description="B5" evidence="19">
    <location>
        <begin position="401"/>
        <end position="477"/>
    </location>
</feature>
<dbReference type="FunFam" id="3.50.40.10:FF:000001">
    <property type="entry name" value="Phenylalanine--tRNA ligase beta subunit"/>
    <property type="match status" value="1"/>
</dbReference>
<evidence type="ECO:0000256" key="5">
    <source>
        <dbReference type="ARBA" id="ARBA00022555"/>
    </source>
</evidence>
<keyword evidence="5 16" id="KW-0820">tRNA-binding</keyword>
<dbReference type="PROSITE" id="PS51483">
    <property type="entry name" value="B5"/>
    <property type="match status" value="1"/>
</dbReference>
<dbReference type="InterPro" id="IPR005121">
    <property type="entry name" value="Fdx_antiC-bd"/>
</dbReference>
<comment type="subunit">
    <text evidence="3 15">Tetramer of two alpha and two beta subunits.</text>
</comment>
<keyword evidence="13 15" id="KW-0030">Aminoacyl-tRNA synthetase</keyword>
<keyword evidence="11 16" id="KW-0694">RNA-binding</keyword>
<keyword evidence="10 15" id="KW-0460">Magnesium</keyword>
<dbReference type="SMART" id="SM00896">
    <property type="entry name" value="FDX-ACB"/>
    <property type="match status" value="1"/>
</dbReference>
<sequence>MKVSESWLREWVNPAITTDELAAQITMAGLEVDAVDPVAGEFTGVVVGEIVSVEQHPDADKLRVCKVAGEGDELRQVVCGAPNAREGIKVPFATVGAKLPGDFKIKKAKLRGVESFGMLCAQTELEAGDDDDGLWELPVDAPTGTDLREYLGLNDQIIEVDLTPNRSDCLSIKGIAREVGVLNRLSVNEPEIVPVKPVNDETRPVTLSAPEGCSRYVGRVVRNIDISRPSPLWLQEKLRRAGLRSVDAVVDVTNYVLLELGQPMHAFDLAKLSGGIDVRLAEAGEKLVLLDDQEVTLTEGTLVIADQDKPLAMAGIMGGRDSAVGPETRDIFLESAFFNPVAIAGKARSYGLHTDSSHRFERGVDYQLQEQAMERATELLLSVVGGEPGPLVKAWDEYHLPGDRTVSLRRERVTSGLGLELPDEDVEAILTGLGLTLTEQTDAGWTFAVPSYRFDLAIEADLLEELARIYGYNRLPTRSLAAAMSVPARPEGRLSLERIRRELVARDYQETITYSFIEPKLSRQFAPDIEPVALRNPISADMAVMRPTLLPGLVSTLQHNLNRQQERVRLFESGQRFVPGADGKLRQEPMLAGLIYGSRQPEGWANAKEPVDFYDLKGDLEAVLALTGAGDEFRMAPGAHPALHPGQSAAIYRGETQVGVIGTLHPQLQRGLDIPGAVFVFELALSALKSARKPAFEPLSRFPSVRRDLALLVDRGVAAQSLFDCVKSHAGEQLRDLKVFDVYVGKGIDPHRKSVALGLTFQDASRTLNEEEINASVERVVERLKEEFCATLR</sequence>
<comment type="caution">
    <text evidence="20">The sequence shown here is derived from an EMBL/GenBank/DDBJ whole genome shotgun (WGS) entry which is preliminary data.</text>
</comment>
<evidence type="ECO:0000256" key="4">
    <source>
        <dbReference type="ARBA" id="ARBA00022490"/>
    </source>
</evidence>
<comment type="catalytic activity">
    <reaction evidence="14 15">
        <text>tRNA(Phe) + L-phenylalanine + ATP = L-phenylalanyl-tRNA(Phe) + AMP + diphosphate + H(+)</text>
        <dbReference type="Rhea" id="RHEA:19413"/>
        <dbReference type="Rhea" id="RHEA-COMP:9668"/>
        <dbReference type="Rhea" id="RHEA-COMP:9699"/>
        <dbReference type="ChEBI" id="CHEBI:15378"/>
        <dbReference type="ChEBI" id="CHEBI:30616"/>
        <dbReference type="ChEBI" id="CHEBI:33019"/>
        <dbReference type="ChEBI" id="CHEBI:58095"/>
        <dbReference type="ChEBI" id="CHEBI:78442"/>
        <dbReference type="ChEBI" id="CHEBI:78531"/>
        <dbReference type="ChEBI" id="CHEBI:456215"/>
        <dbReference type="EC" id="6.1.1.20"/>
    </reaction>
</comment>
<keyword evidence="8 15" id="KW-0547">Nucleotide-binding</keyword>
<evidence type="ECO:0000259" key="17">
    <source>
        <dbReference type="PROSITE" id="PS50886"/>
    </source>
</evidence>
<evidence type="ECO:0000256" key="3">
    <source>
        <dbReference type="ARBA" id="ARBA00011209"/>
    </source>
</evidence>
<dbReference type="NCBIfam" id="NF045760">
    <property type="entry name" value="YtpR"/>
    <property type="match status" value="1"/>
</dbReference>
<dbReference type="GO" id="GO:0000049">
    <property type="term" value="F:tRNA binding"/>
    <property type="evidence" value="ECO:0007669"/>
    <property type="project" value="UniProtKB-UniRule"/>
</dbReference>
<dbReference type="InterPro" id="IPR002547">
    <property type="entry name" value="tRNA-bd_dom"/>
</dbReference>
<keyword evidence="9 15" id="KW-0067">ATP-binding</keyword>
<keyword evidence="7 15" id="KW-0479">Metal-binding</keyword>
<keyword evidence="4 15" id="KW-0963">Cytoplasm</keyword>
<evidence type="ECO:0000256" key="1">
    <source>
        <dbReference type="ARBA" id="ARBA00004496"/>
    </source>
</evidence>
<feature type="binding site" evidence="15">
    <location>
        <position position="464"/>
    </location>
    <ligand>
        <name>Mg(2+)</name>
        <dbReference type="ChEBI" id="CHEBI:18420"/>
        <note>shared with alpha subunit</note>
    </ligand>
</feature>
<dbReference type="GO" id="GO:0006432">
    <property type="term" value="P:phenylalanyl-tRNA aminoacylation"/>
    <property type="evidence" value="ECO:0007669"/>
    <property type="project" value="UniProtKB-UniRule"/>
</dbReference>
<keyword evidence="6 15" id="KW-0436">Ligase</keyword>
<feature type="domain" description="TRNA-binding" evidence="17">
    <location>
        <begin position="39"/>
        <end position="148"/>
    </location>
</feature>
<evidence type="ECO:0000256" key="13">
    <source>
        <dbReference type="ARBA" id="ARBA00023146"/>
    </source>
</evidence>
<dbReference type="Pfam" id="PF03484">
    <property type="entry name" value="B5"/>
    <property type="match status" value="1"/>
</dbReference>
<evidence type="ECO:0000256" key="7">
    <source>
        <dbReference type="ARBA" id="ARBA00022723"/>
    </source>
</evidence>
<dbReference type="GO" id="GO:0009328">
    <property type="term" value="C:phenylalanine-tRNA ligase complex"/>
    <property type="evidence" value="ECO:0007669"/>
    <property type="project" value="TreeGrafter"/>
</dbReference>
<gene>
    <name evidence="15" type="primary">pheT</name>
    <name evidence="20" type="ORF">EDC38_0448</name>
</gene>
<dbReference type="SMART" id="SM00873">
    <property type="entry name" value="B3_4"/>
    <property type="match status" value="1"/>
</dbReference>
<evidence type="ECO:0000256" key="15">
    <source>
        <dbReference type="HAMAP-Rule" id="MF_00283"/>
    </source>
</evidence>
<dbReference type="Pfam" id="PF03147">
    <property type="entry name" value="FDX-ACB"/>
    <property type="match status" value="1"/>
</dbReference>
<protein>
    <recommendedName>
        <fullName evidence="15">Phenylalanine--tRNA ligase beta subunit</fullName>
        <ecNumber evidence="15">6.1.1.20</ecNumber>
    </recommendedName>
    <alternativeName>
        <fullName evidence="15">Phenylalanyl-tRNA synthetase beta subunit</fullName>
        <shortName evidence="15">PheRS</shortName>
    </alternativeName>
</protein>
<dbReference type="GO" id="GO:0000287">
    <property type="term" value="F:magnesium ion binding"/>
    <property type="evidence" value="ECO:0007669"/>
    <property type="project" value="UniProtKB-UniRule"/>
</dbReference>
<keyword evidence="21" id="KW-1185">Reference proteome</keyword>
<evidence type="ECO:0000313" key="20">
    <source>
        <dbReference type="EMBL" id="ROQ19858.1"/>
    </source>
</evidence>
<dbReference type="InterPro" id="IPR005146">
    <property type="entry name" value="B3/B4_tRNA-bd"/>
</dbReference>
<feature type="binding site" evidence="15">
    <location>
        <position position="455"/>
    </location>
    <ligand>
        <name>Mg(2+)</name>
        <dbReference type="ChEBI" id="CHEBI:18420"/>
        <note>shared with alpha subunit</note>
    </ligand>
</feature>
<dbReference type="Gene3D" id="2.40.50.140">
    <property type="entry name" value="Nucleic acid-binding proteins"/>
    <property type="match status" value="1"/>
</dbReference>
<dbReference type="Pfam" id="PF17759">
    <property type="entry name" value="tRNA_synthFbeta"/>
    <property type="match status" value="1"/>
</dbReference>
<dbReference type="CDD" id="cd00769">
    <property type="entry name" value="PheRS_beta_core"/>
    <property type="match status" value="1"/>
</dbReference>
<dbReference type="PANTHER" id="PTHR10947">
    <property type="entry name" value="PHENYLALANYL-TRNA SYNTHETASE BETA CHAIN AND LEUCINE-RICH REPEAT-CONTAINING PROTEIN 47"/>
    <property type="match status" value="1"/>
</dbReference>
<dbReference type="Gene3D" id="3.30.56.10">
    <property type="match status" value="2"/>
</dbReference>
<dbReference type="SUPFAM" id="SSF46955">
    <property type="entry name" value="Putative DNA-binding domain"/>
    <property type="match status" value="1"/>
</dbReference>
<evidence type="ECO:0000256" key="16">
    <source>
        <dbReference type="PROSITE-ProRule" id="PRU00209"/>
    </source>
</evidence>
<dbReference type="FunFam" id="2.40.50.140:FF:000045">
    <property type="entry name" value="Phenylalanine--tRNA ligase beta subunit"/>
    <property type="match status" value="1"/>
</dbReference>
<dbReference type="Pfam" id="PF01588">
    <property type="entry name" value="tRNA_bind"/>
    <property type="match status" value="1"/>
</dbReference>
<keyword evidence="12 15" id="KW-0648">Protein biosynthesis</keyword>
<dbReference type="InterPro" id="IPR036690">
    <property type="entry name" value="Fdx_antiC-bd_sf"/>
</dbReference>
<evidence type="ECO:0000256" key="9">
    <source>
        <dbReference type="ARBA" id="ARBA00022840"/>
    </source>
</evidence>
<dbReference type="PROSITE" id="PS51447">
    <property type="entry name" value="FDX_ACB"/>
    <property type="match status" value="1"/>
</dbReference>
<name>A0A3N1NX36_9GAMM</name>
<dbReference type="InterPro" id="IPR045060">
    <property type="entry name" value="Phe-tRNA-ligase_IIc_bsu"/>
</dbReference>
<feature type="domain" description="FDX-ACB" evidence="18">
    <location>
        <begin position="700"/>
        <end position="793"/>
    </location>
</feature>
<dbReference type="SUPFAM" id="SSF54991">
    <property type="entry name" value="Anticodon-binding domain of PheRS"/>
    <property type="match status" value="1"/>
</dbReference>
<dbReference type="GO" id="GO:0004826">
    <property type="term" value="F:phenylalanine-tRNA ligase activity"/>
    <property type="evidence" value="ECO:0007669"/>
    <property type="project" value="UniProtKB-UniRule"/>
</dbReference>
<dbReference type="FunFam" id="3.30.930.10:FF:000022">
    <property type="entry name" value="Phenylalanine--tRNA ligase beta subunit"/>
    <property type="match status" value="1"/>
</dbReference>
<evidence type="ECO:0000313" key="21">
    <source>
        <dbReference type="Proteomes" id="UP000273643"/>
    </source>
</evidence>
<dbReference type="InterPro" id="IPR005147">
    <property type="entry name" value="tRNA_synthase_B5-dom"/>
</dbReference>
<dbReference type="SMART" id="SM00874">
    <property type="entry name" value="B5"/>
    <property type="match status" value="1"/>
</dbReference>
<dbReference type="Pfam" id="PF03483">
    <property type="entry name" value="B3_4"/>
    <property type="match status" value="1"/>
</dbReference>
<dbReference type="Proteomes" id="UP000273643">
    <property type="component" value="Unassembled WGS sequence"/>
</dbReference>
<dbReference type="PANTHER" id="PTHR10947:SF0">
    <property type="entry name" value="PHENYLALANINE--TRNA LIGASE BETA SUBUNIT"/>
    <property type="match status" value="1"/>
</dbReference>
<reference evidence="20 21" key="1">
    <citation type="submission" date="2018-11" db="EMBL/GenBank/DDBJ databases">
        <title>Genomic Encyclopedia of Type Strains, Phase IV (KMG-IV): sequencing the most valuable type-strain genomes for metagenomic binning, comparative biology and taxonomic classification.</title>
        <authorList>
            <person name="Goeker M."/>
        </authorList>
    </citation>
    <scope>NUCLEOTIDE SEQUENCE [LARGE SCALE GENOMIC DNA]</scope>
    <source>
        <strain evidence="20 21">DSM 16974</strain>
    </source>
</reference>
<accession>A0A3N1NX36</accession>
<dbReference type="Gene3D" id="3.30.930.10">
    <property type="entry name" value="Bira Bifunctional Protein, Domain 2"/>
    <property type="match status" value="1"/>
</dbReference>
<dbReference type="InterPro" id="IPR041616">
    <property type="entry name" value="PheRS_beta_core"/>
</dbReference>
<evidence type="ECO:0000256" key="6">
    <source>
        <dbReference type="ARBA" id="ARBA00022598"/>
    </source>
</evidence>
<feature type="binding site" evidence="15">
    <location>
        <position position="465"/>
    </location>
    <ligand>
        <name>Mg(2+)</name>
        <dbReference type="ChEBI" id="CHEBI:18420"/>
        <note>shared with alpha subunit</note>
    </ligand>
</feature>
<dbReference type="Gene3D" id="3.50.40.10">
    <property type="entry name" value="Phenylalanyl-trna Synthetase, Chain B, domain 3"/>
    <property type="match status" value="1"/>
</dbReference>
<evidence type="ECO:0000256" key="8">
    <source>
        <dbReference type="ARBA" id="ARBA00022741"/>
    </source>
</evidence>
<dbReference type="InterPro" id="IPR033714">
    <property type="entry name" value="tRNA_bind_bactPheRS"/>
</dbReference>
<dbReference type="InterPro" id="IPR045864">
    <property type="entry name" value="aa-tRNA-synth_II/BPL/LPL"/>
</dbReference>
<dbReference type="SUPFAM" id="SSF56037">
    <property type="entry name" value="PheT/TilS domain"/>
    <property type="match status" value="1"/>
</dbReference>
<dbReference type="GO" id="GO:0005524">
    <property type="term" value="F:ATP binding"/>
    <property type="evidence" value="ECO:0007669"/>
    <property type="project" value="UniProtKB-UniRule"/>
</dbReference>
<dbReference type="InterPro" id="IPR012340">
    <property type="entry name" value="NA-bd_OB-fold"/>
</dbReference>
<comment type="cofactor">
    <cofactor evidence="15">
        <name>Mg(2+)</name>
        <dbReference type="ChEBI" id="CHEBI:18420"/>
    </cofactor>
    <text evidence="15">Binds 2 magnesium ions per tetramer.</text>
</comment>
<dbReference type="EC" id="6.1.1.20" evidence="15"/>
<comment type="similarity">
    <text evidence="2 15">Belongs to the phenylalanyl-tRNA synthetase beta subunit family. Type 1 subfamily.</text>
</comment>
<dbReference type="EMBL" id="RJUK01000001">
    <property type="protein sequence ID" value="ROQ19858.1"/>
    <property type="molecule type" value="Genomic_DNA"/>
</dbReference>
<evidence type="ECO:0000256" key="2">
    <source>
        <dbReference type="ARBA" id="ARBA00008653"/>
    </source>
</evidence>
<proteinExistence type="inferred from homology"/>
<feature type="binding site" evidence="15">
    <location>
        <position position="461"/>
    </location>
    <ligand>
        <name>Mg(2+)</name>
        <dbReference type="ChEBI" id="CHEBI:18420"/>
        <note>shared with alpha subunit</note>
    </ligand>
</feature>
<dbReference type="HAMAP" id="MF_00283">
    <property type="entry name" value="Phe_tRNA_synth_beta1"/>
    <property type="match status" value="1"/>
</dbReference>
<dbReference type="InterPro" id="IPR009061">
    <property type="entry name" value="DNA-bd_dom_put_sf"/>
</dbReference>
<dbReference type="InterPro" id="IPR020825">
    <property type="entry name" value="Phe-tRNA_synthase-like_B3/B4"/>
</dbReference>
<dbReference type="InterPro" id="IPR004532">
    <property type="entry name" value="Phe-tRNA-ligase_IIc_bsu_bact"/>
</dbReference>
<evidence type="ECO:0000259" key="18">
    <source>
        <dbReference type="PROSITE" id="PS51447"/>
    </source>
</evidence>
<comment type="subcellular location">
    <subcellularLocation>
        <location evidence="1 15">Cytoplasm</location>
    </subcellularLocation>
</comment>
<dbReference type="FunFam" id="3.30.70.380:FF:000001">
    <property type="entry name" value="Phenylalanine--tRNA ligase beta subunit"/>
    <property type="match status" value="1"/>
</dbReference>
<dbReference type="PROSITE" id="PS50886">
    <property type="entry name" value="TRBD"/>
    <property type="match status" value="1"/>
</dbReference>
<evidence type="ECO:0000256" key="14">
    <source>
        <dbReference type="ARBA" id="ARBA00049255"/>
    </source>
</evidence>
<dbReference type="NCBIfam" id="TIGR00472">
    <property type="entry name" value="pheT_bact"/>
    <property type="match status" value="1"/>
</dbReference>
<evidence type="ECO:0000259" key="19">
    <source>
        <dbReference type="PROSITE" id="PS51483"/>
    </source>
</evidence>
<dbReference type="AlphaFoldDB" id="A0A3N1NX36"/>
<dbReference type="SUPFAM" id="SSF55681">
    <property type="entry name" value="Class II aaRS and biotin synthetases"/>
    <property type="match status" value="1"/>
</dbReference>
<dbReference type="FunFam" id="3.30.56.10:FF:000002">
    <property type="entry name" value="Phenylalanine--tRNA ligase beta subunit"/>
    <property type="match status" value="1"/>
</dbReference>
<evidence type="ECO:0000256" key="11">
    <source>
        <dbReference type="ARBA" id="ARBA00022884"/>
    </source>
</evidence>
<evidence type="ECO:0000256" key="12">
    <source>
        <dbReference type="ARBA" id="ARBA00022917"/>
    </source>
</evidence>
<organism evidence="20 21">
    <name type="scientific">Marinimicrobium koreense</name>
    <dbReference type="NCBI Taxonomy" id="306545"/>
    <lineage>
        <taxon>Bacteria</taxon>
        <taxon>Pseudomonadati</taxon>
        <taxon>Pseudomonadota</taxon>
        <taxon>Gammaproteobacteria</taxon>
        <taxon>Cellvibrionales</taxon>
        <taxon>Cellvibrionaceae</taxon>
        <taxon>Marinimicrobium</taxon>
    </lineage>
</organism>
<dbReference type="Gene3D" id="3.30.70.380">
    <property type="entry name" value="Ferrodoxin-fold anticodon-binding domain"/>
    <property type="match status" value="1"/>
</dbReference>
<dbReference type="OrthoDB" id="9805455at2"/>
<evidence type="ECO:0000256" key="10">
    <source>
        <dbReference type="ARBA" id="ARBA00022842"/>
    </source>
</evidence>
<dbReference type="SUPFAM" id="SSF50249">
    <property type="entry name" value="Nucleic acid-binding proteins"/>
    <property type="match status" value="1"/>
</dbReference>
<dbReference type="CDD" id="cd02796">
    <property type="entry name" value="tRNA_bind_bactPheRS"/>
    <property type="match status" value="1"/>
</dbReference>